<protein>
    <submittedName>
        <fullName evidence="6">LysR family transcriptional regulator</fullName>
    </submittedName>
</protein>
<keyword evidence="7" id="KW-1185">Reference proteome</keyword>
<dbReference type="Gene3D" id="1.10.10.10">
    <property type="entry name" value="Winged helix-like DNA-binding domain superfamily/Winged helix DNA-binding domain"/>
    <property type="match status" value="1"/>
</dbReference>
<proteinExistence type="inferred from homology"/>
<dbReference type="PRINTS" id="PR00039">
    <property type="entry name" value="HTHLYSR"/>
</dbReference>
<dbReference type="GO" id="GO:0003677">
    <property type="term" value="F:DNA binding"/>
    <property type="evidence" value="ECO:0007669"/>
    <property type="project" value="UniProtKB-KW"/>
</dbReference>
<dbReference type="InterPro" id="IPR036388">
    <property type="entry name" value="WH-like_DNA-bd_sf"/>
</dbReference>
<evidence type="ECO:0000256" key="4">
    <source>
        <dbReference type="ARBA" id="ARBA00023163"/>
    </source>
</evidence>
<evidence type="ECO:0000259" key="5">
    <source>
        <dbReference type="PROSITE" id="PS50931"/>
    </source>
</evidence>
<dbReference type="PROSITE" id="PS50931">
    <property type="entry name" value="HTH_LYSR"/>
    <property type="match status" value="1"/>
</dbReference>
<dbReference type="AlphaFoldDB" id="A0A506V531"/>
<comment type="caution">
    <text evidence="6">The sequence shown here is derived from an EMBL/GenBank/DDBJ whole genome shotgun (WGS) entry which is preliminary data.</text>
</comment>
<dbReference type="Pfam" id="PF00126">
    <property type="entry name" value="HTH_1"/>
    <property type="match status" value="1"/>
</dbReference>
<dbReference type="GO" id="GO:0032993">
    <property type="term" value="C:protein-DNA complex"/>
    <property type="evidence" value="ECO:0007669"/>
    <property type="project" value="TreeGrafter"/>
</dbReference>
<dbReference type="PANTHER" id="PTHR30346">
    <property type="entry name" value="TRANSCRIPTIONAL DUAL REGULATOR HCAR-RELATED"/>
    <property type="match status" value="1"/>
</dbReference>
<dbReference type="InterPro" id="IPR000847">
    <property type="entry name" value="LysR_HTH_N"/>
</dbReference>
<dbReference type="Gene3D" id="3.40.190.10">
    <property type="entry name" value="Periplasmic binding protein-like II"/>
    <property type="match status" value="2"/>
</dbReference>
<evidence type="ECO:0000313" key="6">
    <source>
        <dbReference type="EMBL" id="TPW40747.1"/>
    </source>
</evidence>
<evidence type="ECO:0000256" key="3">
    <source>
        <dbReference type="ARBA" id="ARBA00023125"/>
    </source>
</evidence>
<feature type="domain" description="HTH lysR-type" evidence="5">
    <location>
        <begin position="1"/>
        <end position="58"/>
    </location>
</feature>
<dbReference type="OrthoDB" id="5289754at2"/>
<dbReference type="Pfam" id="PF03466">
    <property type="entry name" value="LysR_substrate"/>
    <property type="match status" value="1"/>
</dbReference>
<sequence>MELRYLRYFVAVAQTRNFTRAAEMLGISQPPLSQQILRLEREIGTPLLKRLPRGVELTETGEAFYQDACQILDLTGHALEKAKGIARGVTGKLSLGFASSVAFHQDIFALLHRFQRQFPGVTLLPREASMATLMQDLQEGLLDAAFVRLPCETSKSFQLKLIASETMRIVLPVSHALNAQQEVRLAQLSDTPMVIFPREVAPSLYESIISACVRAGFQPQTRAQAPQISSTIGMVAAGFGFALVPESLCCVTMPGIRFHPCPEASLATDIALAWRRWDRSPTIQHLLETLAQQLSEKETEAND</sequence>
<evidence type="ECO:0000256" key="1">
    <source>
        <dbReference type="ARBA" id="ARBA00009437"/>
    </source>
</evidence>
<keyword evidence="4" id="KW-0804">Transcription</keyword>
<dbReference type="FunFam" id="1.10.10.10:FF:000001">
    <property type="entry name" value="LysR family transcriptional regulator"/>
    <property type="match status" value="1"/>
</dbReference>
<evidence type="ECO:0000313" key="7">
    <source>
        <dbReference type="Proteomes" id="UP000319523"/>
    </source>
</evidence>
<dbReference type="SUPFAM" id="SSF53850">
    <property type="entry name" value="Periplasmic binding protein-like II"/>
    <property type="match status" value="1"/>
</dbReference>
<dbReference type="InterPro" id="IPR037410">
    <property type="entry name" value="BudR_PBP2"/>
</dbReference>
<organism evidence="6 7">
    <name type="scientific">Mixta tenebrionis</name>
    <dbReference type="NCBI Taxonomy" id="2562439"/>
    <lineage>
        <taxon>Bacteria</taxon>
        <taxon>Pseudomonadati</taxon>
        <taxon>Pseudomonadota</taxon>
        <taxon>Gammaproteobacteria</taxon>
        <taxon>Enterobacterales</taxon>
        <taxon>Erwiniaceae</taxon>
        <taxon>Mixta</taxon>
    </lineage>
</organism>
<gene>
    <name evidence="6" type="ORF">FKM52_17685</name>
</gene>
<dbReference type="PANTHER" id="PTHR30346:SF30">
    <property type="entry name" value="SMALL NEUTRAL PROTEASE REGULATORY PROTEIN"/>
    <property type="match status" value="1"/>
</dbReference>
<reference evidence="6 7" key="1">
    <citation type="submission" date="2019-06" db="EMBL/GenBank/DDBJ databases">
        <authorList>
            <person name="Yang Y."/>
        </authorList>
    </citation>
    <scope>NUCLEOTIDE SEQUENCE [LARGE SCALE GENOMIC DNA]</scope>
    <source>
        <strain evidence="6 7">BIT-26</strain>
    </source>
</reference>
<dbReference type="RefSeq" id="WP_141177472.1">
    <property type="nucleotide sequence ID" value="NZ_JBHUFX010000002.1"/>
</dbReference>
<dbReference type="Proteomes" id="UP000319523">
    <property type="component" value="Unassembled WGS sequence"/>
</dbReference>
<evidence type="ECO:0000256" key="2">
    <source>
        <dbReference type="ARBA" id="ARBA00023015"/>
    </source>
</evidence>
<dbReference type="SUPFAM" id="SSF46785">
    <property type="entry name" value="Winged helix' DNA-binding domain"/>
    <property type="match status" value="1"/>
</dbReference>
<keyword evidence="3" id="KW-0238">DNA-binding</keyword>
<dbReference type="GO" id="GO:0003700">
    <property type="term" value="F:DNA-binding transcription factor activity"/>
    <property type="evidence" value="ECO:0007669"/>
    <property type="project" value="InterPro"/>
</dbReference>
<comment type="similarity">
    <text evidence="1">Belongs to the LysR transcriptional regulatory family.</text>
</comment>
<dbReference type="InterPro" id="IPR005119">
    <property type="entry name" value="LysR_subst-bd"/>
</dbReference>
<accession>A0A506V531</accession>
<dbReference type="EMBL" id="VHQI01000012">
    <property type="protein sequence ID" value="TPW40747.1"/>
    <property type="molecule type" value="Genomic_DNA"/>
</dbReference>
<name>A0A506V531_9GAMM</name>
<dbReference type="CDD" id="cd08451">
    <property type="entry name" value="PBP2_BudR"/>
    <property type="match status" value="1"/>
</dbReference>
<dbReference type="InterPro" id="IPR036390">
    <property type="entry name" value="WH_DNA-bd_sf"/>
</dbReference>
<keyword evidence="2" id="KW-0805">Transcription regulation</keyword>